<comment type="caution">
    <text evidence="2">The sequence shown here is derived from an EMBL/GenBank/DDBJ whole genome shotgun (WGS) entry which is preliminary data.</text>
</comment>
<protein>
    <recommendedName>
        <fullName evidence="4">Ankyrin repeat protein</fullName>
    </recommendedName>
</protein>
<gene>
    <name evidence="2" type="ORF">C8A03DRAFT_17285</name>
</gene>
<reference evidence="2" key="1">
    <citation type="journal article" date="2023" name="Mol. Phylogenet. Evol.">
        <title>Genome-scale phylogeny and comparative genomics of the fungal order Sordariales.</title>
        <authorList>
            <person name="Hensen N."/>
            <person name="Bonometti L."/>
            <person name="Westerberg I."/>
            <person name="Brannstrom I.O."/>
            <person name="Guillou S."/>
            <person name="Cros-Aarteil S."/>
            <person name="Calhoun S."/>
            <person name="Haridas S."/>
            <person name="Kuo A."/>
            <person name="Mondo S."/>
            <person name="Pangilinan J."/>
            <person name="Riley R."/>
            <person name="LaButti K."/>
            <person name="Andreopoulos B."/>
            <person name="Lipzen A."/>
            <person name="Chen C."/>
            <person name="Yan M."/>
            <person name="Daum C."/>
            <person name="Ng V."/>
            <person name="Clum A."/>
            <person name="Steindorff A."/>
            <person name="Ohm R.A."/>
            <person name="Martin F."/>
            <person name="Silar P."/>
            <person name="Natvig D.O."/>
            <person name="Lalanne C."/>
            <person name="Gautier V."/>
            <person name="Ament-Velasquez S.L."/>
            <person name="Kruys A."/>
            <person name="Hutchinson M.I."/>
            <person name="Powell A.J."/>
            <person name="Barry K."/>
            <person name="Miller A.N."/>
            <person name="Grigoriev I.V."/>
            <person name="Debuchy R."/>
            <person name="Gladieux P."/>
            <person name="Hiltunen Thoren M."/>
            <person name="Johannesson H."/>
        </authorList>
    </citation>
    <scope>NUCLEOTIDE SEQUENCE</scope>
    <source>
        <strain evidence="2">CBS 532.94</strain>
    </source>
</reference>
<evidence type="ECO:0000256" key="1">
    <source>
        <dbReference type="SAM" id="MobiDB-lite"/>
    </source>
</evidence>
<accession>A0AAN7C5X6</accession>
<sequence>MAIDAKLAATLAALLLSFYSYLFWTSRRASKESTTGSAEDDAGNSPHEPSIADVLVVKAMLNKALNLPPEIVNAIIDFAEYWPHSSTEVSFADSRVAARGGRQGDEDHFLLRSNPIGLQELRRRGEGSLPSHRTPPKPQPPGEELSVDDFQTPEVSPVSMLAHPCRRIVFTIRSHDQGWGGDYHQRHTYNDSWTWFEVGLERWCRTRPGSPGAAGQQQAIQQHSRPSLQLEDLCTVLPEVEWNGEAEDYVFNHPLFPREDLKIQCNRVADGDSRTHRIIWSYTDDVDPERDVEAAARLNEQGRGSATGNGRFVRELKLGDVVTVWAKARFRGWANHVESVKLDVYYAI</sequence>
<organism evidence="2 3">
    <name type="scientific">Achaetomium macrosporum</name>
    <dbReference type="NCBI Taxonomy" id="79813"/>
    <lineage>
        <taxon>Eukaryota</taxon>
        <taxon>Fungi</taxon>
        <taxon>Dikarya</taxon>
        <taxon>Ascomycota</taxon>
        <taxon>Pezizomycotina</taxon>
        <taxon>Sordariomycetes</taxon>
        <taxon>Sordariomycetidae</taxon>
        <taxon>Sordariales</taxon>
        <taxon>Chaetomiaceae</taxon>
        <taxon>Achaetomium</taxon>
    </lineage>
</organism>
<evidence type="ECO:0008006" key="4">
    <source>
        <dbReference type="Google" id="ProtNLM"/>
    </source>
</evidence>
<keyword evidence="3" id="KW-1185">Reference proteome</keyword>
<reference evidence="2" key="2">
    <citation type="submission" date="2023-05" db="EMBL/GenBank/DDBJ databases">
        <authorList>
            <consortium name="Lawrence Berkeley National Laboratory"/>
            <person name="Steindorff A."/>
            <person name="Hensen N."/>
            <person name="Bonometti L."/>
            <person name="Westerberg I."/>
            <person name="Brannstrom I.O."/>
            <person name="Guillou S."/>
            <person name="Cros-Aarteil S."/>
            <person name="Calhoun S."/>
            <person name="Haridas S."/>
            <person name="Kuo A."/>
            <person name="Mondo S."/>
            <person name="Pangilinan J."/>
            <person name="Riley R."/>
            <person name="Labutti K."/>
            <person name="Andreopoulos B."/>
            <person name="Lipzen A."/>
            <person name="Chen C."/>
            <person name="Yanf M."/>
            <person name="Daum C."/>
            <person name="Ng V."/>
            <person name="Clum A."/>
            <person name="Ohm R."/>
            <person name="Martin F."/>
            <person name="Silar P."/>
            <person name="Natvig D."/>
            <person name="Lalanne C."/>
            <person name="Gautier V."/>
            <person name="Ament-Velasquez S.L."/>
            <person name="Kruys A."/>
            <person name="Hutchinson M.I."/>
            <person name="Powell A.J."/>
            <person name="Barry K."/>
            <person name="Miller A.N."/>
            <person name="Grigoriev I.V."/>
            <person name="Debuchy R."/>
            <person name="Gladieux P."/>
            <person name="Thoren M.H."/>
            <person name="Johannesson H."/>
        </authorList>
    </citation>
    <scope>NUCLEOTIDE SEQUENCE</scope>
    <source>
        <strain evidence="2">CBS 532.94</strain>
    </source>
</reference>
<dbReference type="Proteomes" id="UP001303760">
    <property type="component" value="Unassembled WGS sequence"/>
</dbReference>
<feature type="region of interest" description="Disordered" evidence="1">
    <location>
        <begin position="125"/>
        <end position="149"/>
    </location>
</feature>
<dbReference type="EMBL" id="MU860220">
    <property type="protein sequence ID" value="KAK4236019.1"/>
    <property type="molecule type" value="Genomic_DNA"/>
</dbReference>
<evidence type="ECO:0000313" key="3">
    <source>
        <dbReference type="Proteomes" id="UP001303760"/>
    </source>
</evidence>
<dbReference type="AlphaFoldDB" id="A0AAN7C5X6"/>
<evidence type="ECO:0000313" key="2">
    <source>
        <dbReference type="EMBL" id="KAK4236019.1"/>
    </source>
</evidence>
<proteinExistence type="predicted"/>
<name>A0AAN7C5X6_9PEZI</name>